<keyword evidence="3" id="KW-1185">Reference proteome</keyword>
<feature type="compositionally biased region" description="Polar residues" evidence="1">
    <location>
        <begin position="30"/>
        <end position="41"/>
    </location>
</feature>
<feature type="compositionally biased region" description="Low complexity" evidence="1">
    <location>
        <begin position="151"/>
        <end position="177"/>
    </location>
</feature>
<feature type="region of interest" description="Disordered" evidence="1">
    <location>
        <begin position="1"/>
        <end position="214"/>
    </location>
</feature>
<evidence type="ECO:0000256" key="1">
    <source>
        <dbReference type="SAM" id="MobiDB-lite"/>
    </source>
</evidence>
<protein>
    <submittedName>
        <fullName evidence="2">Uncharacterized protein</fullName>
    </submittedName>
</protein>
<reference evidence="2 3" key="1">
    <citation type="submission" date="2017-05" db="EMBL/GenBank/DDBJ databases">
        <title>The Genome Sequence of Tsuchiyaea wingfieldii DSM 27421.</title>
        <authorList>
            <person name="Cuomo C."/>
            <person name="Passer A."/>
            <person name="Billmyre B."/>
            <person name="Heitman J."/>
        </authorList>
    </citation>
    <scope>NUCLEOTIDE SEQUENCE [LARGE SCALE GENOMIC DNA]</scope>
    <source>
        <strain evidence="2 3">DSM 27421</strain>
    </source>
</reference>
<name>A0A5D3B7K7_9TREE</name>
<feature type="compositionally biased region" description="Low complexity" evidence="1">
    <location>
        <begin position="87"/>
        <end position="109"/>
    </location>
</feature>
<comment type="caution">
    <text evidence="2">The sequence shown here is derived from an EMBL/GenBank/DDBJ whole genome shotgun (WGS) entry which is preliminary data.</text>
</comment>
<feature type="compositionally biased region" description="Polar residues" evidence="1">
    <location>
        <begin position="9"/>
        <end position="22"/>
    </location>
</feature>
<feature type="compositionally biased region" description="Basic and acidic residues" evidence="1">
    <location>
        <begin position="178"/>
        <end position="211"/>
    </location>
</feature>
<accession>A0A5D3B7K7</accession>
<dbReference type="Proteomes" id="UP000322245">
    <property type="component" value="Unassembled WGS sequence"/>
</dbReference>
<evidence type="ECO:0000313" key="3">
    <source>
        <dbReference type="Proteomes" id="UP000322245"/>
    </source>
</evidence>
<dbReference type="AlphaFoldDB" id="A0A5D3B7K7"/>
<proteinExistence type="predicted"/>
<sequence>MFHLPPPFSNSSETKSRPQGINITGYLMTTEPSSTTNGARASSSLSSISSDERGSQKPAKVAGKKRAREASPGDKPSEGTKAKKPRASTASSKSKAPAKPKAASKSTSKGVKPASGIAKPSAIKANGILHGDSDLSGLESDSTPTEKSVAKPKPVKGVKASASKGKAPAKGAQAGGKAETKKAAAGKDKKLPPATKKKVEPKPKAERKPKVEPTPPIFEKIATRLSFDDAEQRMALRELLWRFRSVLSIPDRSLPALDDFDRPITEANVRLFSGALLDMIKEEYDADKSDDNEDILEDLFNFREELRYYADLVRFAAIFNLLSEPLNLRLPVAPIDRRAQNDEAGLRNLFDLDENSPAPAWTTGFAAPSRRGASKVPEPAEVVKMLLSLAERALTTPKMRGNIENFTVETKARREHGNTTKKEVNAWEERKKKLSEERIKCKTAGETKANTTRTNKEFRQHKLRIAQANVNLRSELHLACLRFESLGTDLDGRIYYALSHRPVTDDTRPPVGWGTGLIVWGSAIEGRVSEDDNLPSSVRRWTHFGRAKEVKELHTWLKWKFDRKTEEIKKGKGKGSSTKSKLETASLAAVPASPTRGNQATAEDDASSASSGLTPPPVSSTEEMFALVHPDDYEPSQEALQEWSKDLLGQVADVGEWLEVLEWKGLGEQ</sequence>
<evidence type="ECO:0000313" key="2">
    <source>
        <dbReference type="EMBL" id="TYJ58659.1"/>
    </source>
</evidence>
<feature type="region of interest" description="Disordered" evidence="1">
    <location>
        <begin position="568"/>
        <end position="628"/>
    </location>
</feature>
<feature type="compositionally biased region" description="Basic and acidic residues" evidence="1">
    <location>
        <begin position="68"/>
        <end position="81"/>
    </location>
</feature>
<organism evidence="2 3">
    <name type="scientific">Cryptococcus floricola</name>
    <dbReference type="NCBI Taxonomy" id="2591691"/>
    <lineage>
        <taxon>Eukaryota</taxon>
        <taxon>Fungi</taxon>
        <taxon>Dikarya</taxon>
        <taxon>Basidiomycota</taxon>
        <taxon>Agaricomycotina</taxon>
        <taxon>Tremellomycetes</taxon>
        <taxon>Tremellales</taxon>
        <taxon>Cryptococcaceae</taxon>
        <taxon>Cryptococcus</taxon>
    </lineage>
</organism>
<gene>
    <name evidence="2" type="ORF">B9479_000495</name>
</gene>
<dbReference type="EMBL" id="NIDF01000003">
    <property type="protein sequence ID" value="TYJ58659.1"/>
    <property type="molecule type" value="Genomic_DNA"/>
</dbReference>